<organism evidence="2 3">
    <name type="scientific">Rhodocollybia butyracea</name>
    <dbReference type="NCBI Taxonomy" id="206335"/>
    <lineage>
        <taxon>Eukaryota</taxon>
        <taxon>Fungi</taxon>
        <taxon>Dikarya</taxon>
        <taxon>Basidiomycota</taxon>
        <taxon>Agaricomycotina</taxon>
        <taxon>Agaricomycetes</taxon>
        <taxon>Agaricomycetidae</taxon>
        <taxon>Agaricales</taxon>
        <taxon>Marasmiineae</taxon>
        <taxon>Omphalotaceae</taxon>
        <taxon>Rhodocollybia</taxon>
    </lineage>
</organism>
<evidence type="ECO:0000313" key="3">
    <source>
        <dbReference type="Proteomes" id="UP000772434"/>
    </source>
</evidence>
<reference evidence="2" key="1">
    <citation type="submission" date="2020-11" db="EMBL/GenBank/DDBJ databases">
        <authorList>
            <consortium name="DOE Joint Genome Institute"/>
            <person name="Ahrendt S."/>
            <person name="Riley R."/>
            <person name="Andreopoulos W."/>
            <person name="Labutti K."/>
            <person name="Pangilinan J."/>
            <person name="Ruiz-Duenas F.J."/>
            <person name="Barrasa J.M."/>
            <person name="Sanchez-Garcia M."/>
            <person name="Camarero S."/>
            <person name="Miyauchi S."/>
            <person name="Serrano A."/>
            <person name="Linde D."/>
            <person name="Babiker R."/>
            <person name="Drula E."/>
            <person name="Ayuso-Fernandez I."/>
            <person name="Pacheco R."/>
            <person name="Padilla G."/>
            <person name="Ferreira P."/>
            <person name="Barriuso J."/>
            <person name="Kellner H."/>
            <person name="Castanera R."/>
            <person name="Alfaro M."/>
            <person name="Ramirez L."/>
            <person name="Pisabarro A.G."/>
            <person name="Kuo A."/>
            <person name="Tritt A."/>
            <person name="Lipzen A."/>
            <person name="He G."/>
            <person name="Yan M."/>
            <person name="Ng V."/>
            <person name="Cullen D."/>
            <person name="Martin F."/>
            <person name="Rosso M.-N."/>
            <person name="Henrissat B."/>
            <person name="Hibbett D."/>
            <person name="Martinez A.T."/>
            <person name="Grigoriev I.V."/>
        </authorList>
    </citation>
    <scope>NUCLEOTIDE SEQUENCE</scope>
    <source>
        <strain evidence="2">AH 40177</strain>
    </source>
</reference>
<dbReference type="EMBL" id="JADNRY010000343">
    <property type="protein sequence ID" value="KAF9058848.1"/>
    <property type="molecule type" value="Genomic_DNA"/>
</dbReference>
<keyword evidence="3" id="KW-1185">Reference proteome</keyword>
<evidence type="ECO:0000313" key="2">
    <source>
        <dbReference type="EMBL" id="KAF9058848.1"/>
    </source>
</evidence>
<accession>A0A9P5TYX5</accession>
<proteinExistence type="predicted"/>
<feature type="region of interest" description="Disordered" evidence="1">
    <location>
        <begin position="208"/>
        <end position="227"/>
    </location>
</feature>
<gene>
    <name evidence="2" type="ORF">BDP27DRAFT_1432151</name>
</gene>
<evidence type="ECO:0000256" key="1">
    <source>
        <dbReference type="SAM" id="MobiDB-lite"/>
    </source>
</evidence>
<comment type="caution">
    <text evidence="2">The sequence shown here is derived from an EMBL/GenBank/DDBJ whole genome shotgun (WGS) entry which is preliminary data.</text>
</comment>
<protein>
    <submittedName>
        <fullName evidence="2">Uncharacterized protein</fullName>
    </submittedName>
</protein>
<feature type="compositionally biased region" description="Low complexity" evidence="1">
    <location>
        <begin position="217"/>
        <end position="227"/>
    </location>
</feature>
<dbReference type="AlphaFoldDB" id="A0A9P5TYX5"/>
<sequence length="227" mass="25720">MFADHRLLSTTPWSLFNDHLIIEVAFSGFVIAKHTSWKDSPATRELELALGDLAETVRKLRKTSKWFPFIPRFLLPDFNTFVQNVLDLYTARTAFIDLHDEGNRSWAELHLGSEWNKATPTQWNMRAQLSYSASCYRNSVSYSMASYTIQDDDPYRPDHPGNDEWTPIVPHNIPESIVPNIFLPKACTHPICSKCKQALPPCITPTLSSSPPPPYTASPSTSLSVPW</sequence>
<dbReference type="Proteomes" id="UP000772434">
    <property type="component" value="Unassembled WGS sequence"/>
</dbReference>
<name>A0A9P5TYX5_9AGAR</name>